<dbReference type="PATRIC" id="fig|1214101.3.peg.2250"/>
<dbReference type="Gene3D" id="3.90.25.10">
    <property type="entry name" value="UDP-galactose 4-epimerase, domain 1"/>
    <property type="match status" value="1"/>
</dbReference>
<dbReference type="SUPFAM" id="SSF51735">
    <property type="entry name" value="NAD(P)-binding Rossmann-fold domains"/>
    <property type="match status" value="1"/>
</dbReference>
<gene>
    <name evidence="1" type="ORF">BN159_2217</name>
</gene>
<dbReference type="PANTHER" id="PTHR43162:SF1">
    <property type="entry name" value="PRESTALK A DIFFERENTIATION PROTEIN A"/>
    <property type="match status" value="1"/>
</dbReference>
<dbReference type="AlphaFoldDB" id="K4QTL2"/>
<dbReference type="Proteomes" id="UP000008043">
    <property type="component" value="Chromosome"/>
</dbReference>
<dbReference type="eggNOG" id="COG0702">
    <property type="taxonomic scope" value="Bacteria"/>
</dbReference>
<evidence type="ECO:0000313" key="2">
    <source>
        <dbReference type="Proteomes" id="UP000008043"/>
    </source>
</evidence>
<proteinExistence type="predicted"/>
<dbReference type="EMBL" id="HE971709">
    <property type="protein sequence ID" value="CCK26596.1"/>
    <property type="molecule type" value="Genomic_DNA"/>
</dbReference>
<dbReference type="Gene3D" id="3.40.50.720">
    <property type="entry name" value="NAD(P)-binding Rossmann-like Domain"/>
    <property type="match status" value="1"/>
</dbReference>
<dbReference type="PANTHER" id="PTHR43162">
    <property type="match status" value="1"/>
</dbReference>
<keyword evidence="2" id="KW-1185">Reference proteome</keyword>
<accession>K4QTL2</accession>
<dbReference type="KEGG" id="sdv:BN159_2217"/>
<protein>
    <recommendedName>
        <fullName evidence="3">NmrA family transcriptional regulator</fullName>
    </recommendedName>
</protein>
<dbReference type="InterPro" id="IPR051604">
    <property type="entry name" value="Ergot_Alk_Oxidoreductase"/>
</dbReference>
<name>K4QTL2_STRDJ</name>
<reference evidence="1 2" key="1">
    <citation type="journal article" date="2012" name="J. Bacteriol.">
        <title>Genome sequence of the bacterium Streptomyces davawensis JCM 4913 and heterologous production of the unique antibiotic roseoflavin.</title>
        <authorList>
            <person name="Jankowitsch F."/>
            <person name="Schwarz J."/>
            <person name="Ruckert C."/>
            <person name="Gust B."/>
            <person name="Szczepanowski R."/>
            <person name="Blom J."/>
            <person name="Pelzer S."/>
            <person name="Kalinowski J."/>
            <person name="Mack M."/>
        </authorList>
    </citation>
    <scope>NUCLEOTIDE SEQUENCE [LARGE SCALE GENOMIC DNA]</scope>
    <source>
        <strain evidence="2">DSM 101723 / JCM 4913 / KCC S-0913 / 768</strain>
    </source>
</reference>
<evidence type="ECO:0008006" key="3">
    <source>
        <dbReference type="Google" id="ProtNLM"/>
    </source>
</evidence>
<dbReference type="STRING" id="1214101.BN159_2217"/>
<evidence type="ECO:0000313" key="1">
    <source>
        <dbReference type="EMBL" id="CCK26596.1"/>
    </source>
</evidence>
<dbReference type="HOGENOM" id="CLU_007383_10_6_11"/>
<sequence>MGCWRPRPLTGRMTTNTQNTQNTQNTTVMVTGASGRTGSRVAQALKAAGLDVREATRSRGFDWEDPTTWAETLRGCAAAYLMYPSDVGSPAAAEGVGALAREAVGLGVRRLVLLSARGEDQALPTEEALKSSGADWTVVRAAWFAQNFSEGPLADGLREGGELVFPAGEVEEPFLDVRDIGDVVAAVLTSGDRYVGRSLELTGPRLLSFRGAVAEVAAASEAELTYTPVPAAAYGEALTGFGIPQEEADLLIEVFETLLDGRNAHLTDTVHDVLGRAPRDFADFAREAAAAGAWKA</sequence>
<organism evidence="1 2">
    <name type="scientific">Streptomyces davaonensis (strain DSM 101723 / JCM 4913 / KCC S-0913 / 768)</name>
    <dbReference type="NCBI Taxonomy" id="1214101"/>
    <lineage>
        <taxon>Bacteria</taxon>
        <taxon>Bacillati</taxon>
        <taxon>Actinomycetota</taxon>
        <taxon>Actinomycetes</taxon>
        <taxon>Kitasatosporales</taxon>
        <taxon>Streptomycetaceae</taxon>
        <taxon>Streptomyces</taxon>
    </lineage>
</organism>
<dbReference type="InterPro" id="IPR036291">
    <property type="entry name" value="NAD(P)-bd_dom_sf"/>
</dbReference>